<protein>
    <recommendedName>
        <fullName evidence="4">Mitochondrial protein</fullName>
    </recommendedName>
</protein>
<dbReference type="EMBL" id="CP126649">
    <property type="protein sequence ID" value="WJZ82813.1"/>
    <property type="molecule type" value="Genomic_DNA"/>
</dbReference>
<gene>
    <name evidence="2" type="ORF">VitviT2T_002538</name>
</gene>
<dbReference type="PANTHER" id="PTHR47266">
    <property type="entry name" value="ENDONUCLEASE-RELATED"/>
    <property type="match status" value="1"/>
</dbReference>
<dbReference type="Proteomes" id="UP001227230">
    <property type="component" value="Chromosome 2"/>
</dbReference>
<evidence type="ECO:0000313" key="2">
    <source>
        <dbReference type="EMBL" id="WJZ82813.1"/>
    </source>
</evidence>
<accession>A0ABY9BIT5</accession>
<proteinExistence type="predicted"/>
<keyword evidence="1" id="KW-0812">Transmembrane</keyword>
<evidence type="ECO:0000313" key="3">
    <source>
        <dbReference type="Proteomes" id="UP001227230"/>
    </source>
</evidence>
<evidence type="ECO:0000256" key="1">
    <source>
        <dbReference type="SAM" id="Phobius"/>
    </source>
</evidence>
<reference evidence="2 3" key="1">
    <citation type="journal article" date="2023" name="Hortic Res">
        <title>The complete reference genome for grapevine (Vitis vinifera L.) genetics and breeding.</title>
        <authorList>
            <person name="Shi X."/>
            <person name="Cao S."/>
            <person name="Wang X."/>
            <person name="Huang S."/>
            <person name="Wang Y."/>
            <person name="Liu Z."/>
            <person name="Liu W."/>
            <person name="Leng X."/>
            <person name="Peng Y."/>
            <person name="Wang N."/>
            <person name="Wang Y."/>
            <person name="Ma Z."/>
            <person name="Xu X."/>
            <person name="Zhang F."/>
            <person name="Xue H."/>
            <person name="Zhong H."/>
            <person name="Wang Y."/>
            <person name="Zhang K."/>
            <person name="Velt A."/>
            <person name="Avia K."/>
            <person name="Holtgrawe D."/>
            <person name="Grimplet J."/>
            <person name="Matus J.T."/>
            <person name="Ware D."/>
            <person name="Wu X."/>
            <person name="Wang H."/>
            <person name="Liu C."/>
            <person name="Fang Y."/>
            <person name="Rustenholz C."/>
            <person name="Cheng Z."/>
            <person name="Xiao H."/>
            <person name="Zhou Y."/>
        </authorList>
    </citation>
    <scope>NUCLEOTIDE SEQUENCE [LARGE SCALE GENOMIC DNA]</scope>
    <source>
        <strain evidence="3">cv. Pinot noir / PN40024</strain>
        <tissue evidence="2">Leaf</tissue>
    </source>
</reference>
<keyword evidence="3" id="KW-1185">Reference proteome</keyword>
<sequence>MCRNCDRCQRLGKLTRRNQMPMNLILIVDLFDVWGIDFMGPFLMYFGNSYIGEGRLCF</sequence>
<evidence type="ECO:0008006" key="4">
    <source>
        <dbReference type="Google" id="ProtNLM"/>
    </source>
</evidence>
<feature type="transmembrane region" description="Helical" evidence="1">
    <location>
        <begin position="21"/>
        <end position="46"/>
    </location>
</feature>
<name>A0ABY9BIT5_VITVI</name>
<dbReference type="InterPro" id="IPR052160">
    <property type="entry name" value="Gypsy_RT_Integrase-like"/>
</dbReference>
<organism evidence="2 3">
    <name type="scientific">Vitis vinifera</name>
    <name type="common">Grape</name>
    <dbReference type="NCBI Taxonomy" id="29760"/>
    <lineage>
        <taxon>Eukaryota</taxon>
        <taxon>Viridiplantae</taxon>
        <taxon>Streptophyta</taxon>
        <taxon>Embryophyta</taxon>
        <taxon>Tracheophyta</taxon>
        <taxon>Spermatophyta</taxon>
        <taxon>Magnoliopsida</taxon>
        <taxon>eudicotyledons</taxon>
        <taxon>Gunneridae</taxon>
        <taxon>Pentapetalae</taxon>
        <taxon>rosids</taxon>
        <taxon>Vitales</taxon>
        <taxon>Vitaceae</taxon>
        <taxon>Viteae</taxon>
        <taxon>Vitis</taxon>
    </lineage>
</organism>
<keyword evidence="1" id="KW-1133">Transmembrane helix</keyword>
<keyword evidence="1" id="KW-0472">Membrane</keyword>